<dbReference type="EMBL" id="KK583216">
    <property type="protein sequence ID" value="KDO27621.1"/>
    <property type="molecule type" value="Genomic_DNA"/>
</dbReference>
<feature type="compositionally biased region" description="Low complexity" evidence="6">
    <location>
        <begin position="192"/>
        <end position="249"/>
    </location>
</feature>
<organism evidence="11 12">
    <name type="scientific">Saprolegnia parasitica (strain CBS 223.65)</name>
    <dbReference type="NCBI Taxonomy" id="695850"/>
    <lineage>
        <taxon>Eukaryota</taxon>
        <taxon>Sar</taxon>
        <taxon>Stramenopiles</taxon>
        <taxon>Oomycota</taxon>
        <taxon>Saprolegniomycetes</taxon>
        <taxon>Saprolegniales</taxon>
        <taxon>Saprolegniaceae</taxon>
        <taxon>Saprolegnia</taxon>
    </lineage>
</organism>
<accession>A0A067CM59</accession>
<evidence type="ECO:0000256" key="7">
    <source>
        <dbReference type="SAM" id="Phobius"/>
    </source>
</evidence>
<dbReference type="PANTHER" id="PTHR10740:SF14">
    <property type="entry name" value="EGF-LIKE DOMAIN-CONTAINING PROTEIN"/>
    <property type="match status" value="1"/>
</dbReference>
<dbReference type="AlphaFoldDB" id="A0A067CM59"/>
<dbReference type="Pfam" id="PF00008">
    <property type="entry name" value="EGF"/>
    <property type="match status" value="1"/>
</dbReference>
<feature type="domain" description="EGF-like" evidence="9 10">
    <location>
        <begin position="141"/>
        <end position="152"/>
    </location>
</feature>
<dbReference type="GO" id="GO:0008284">
    <property type="term" value="P:positive regulation of cell population proliferation"/>
    <property type="evidence" value="ECO:0007669"/>
    <property type="project" value="TreeGrafter"/>
</dbReference>
<dbReference type="OMA" id="LACIQRD"/>
<evidence type="ECO:0000256" key="3">
    <source>
        <dbReference type="ARBA" id="ARBA00022536"/>
    </source>
</evidence>
<keyword evidence="7" id="KW-0812">Transmembrane</keyword>
<gene>
    <name evidence="11" type="ORF">SPRG_06891</name>
</gene>
<feature type="chain" id="PRO_5001634715" description="EGF-like domain-containing protein" evidence="8">
    <location>
        <begin position="19"/>
        <end position="343"/>
    </location>
</feature>
<feature type="compositionally biased region" description="Polar residues" evidence="6">
    <location>
        <begin position="250"/>
        <end position="265"/>
    </location>
</feature>
<proteinExistence type="predicted"/>
<keyword evidence="4 8" id="KW-0732">Signal</keyword>
<evidence type="ECO:0000256" key="5">
    <source>
        <dbReference type="ARBA" id="ARBA00023157"/>
    </source>
</evidence>
<feature type="region of interest" description="Disordered" evidence="6">
    <location>
        <begin position="192"/>
        <end position="275"/>
    </location>
</feature>
<feature type="domain" description="EGF-like" evidence="9 10">
    <location>
        <begin position="176"/>
        <end position="187"/>
    </location>
</feature>
<feature type="transmembrane region" description="Helical" evidence="7">
    <location>
        <begin position="282"/>
        <end position="304"/>
    </location>
</feature>
<keyword evidence="5" id="KW-1015">Disulfide bond</keyword>
<keyword evidence="2" id="KW-0964">Secreted</keyword>
<evidence type="ECO:0000259" key="9">
    <source>
        <dbReference type="PROSITE" id="PS00022"/>
    </source>
</evidence>
<evidence type="ECO:0000256" key="8">
    <source>
        <dbReference type="SAM" id="SignalP"/>
    </source>
</evidence>
<keyword evidence="7" id="KW-0472">Membrane</keyword>
<dbReference type="GO" id="GO:0007173">
    <property type="term" value="P:epidermal growth factor receptor signaling pathway"/>
    <property type="evidence" value="ECO:0007669"/>
    <property type="project" value="TreeGrafter"/>
</dbReference>
<sequence>MRRLHPAVLLLLLATVAAIDVPCNGTGACPPGSSCVAGESNVAVQSCVVDSVCGGNLAGNCPRLPHAGPLVCAWSRQPPEACAFGNCQTYGEHAGIFKCMDMTRCDDLVGSGACSTGCAVQGKPCNGRGTCHSTGATNFACTCDHGWSGARCELAVSDACLLGQCGDHGRCTDGHCVCIDGYAGVQCKQAPATSATPTTDRPTPSTTATSTPTTSSTSTAPVPSTSGVDHPTSSTSPPTSNTPTQSTDPNDMQTTAPTKDGSTIKWNAGDHNRVDKTQPMPVAVMIVAIVAALIVIGMIIFGVYARKKKLRAANAEIERSTLQTQDSVMTEGGTTPRDQIQVL</sequence>
<reference evidence="11 12" key="1">
    <citation type="journal article" date="2013" name="PLoS Genet.">
        <title>Distinctive expansion of potential virulence genes in the genome of the oomycete fish pathogen Saprolegnia parasitica.</title>
        <authorList>
            <person name="Jiang R.H."/>
            <person name="de Bruijn I."/>
            <person name="Haas B.J."/>
            <person name="Belmonte R."/>
            <person name="Lobach L."/>
            <person name="Christie J."/>
            <person name="van den Ackerveken G."/>
            <person name="Bottin A."/>
            <person name="Bulone V."/>
            <person name="Diaz-Moreno S.M."/>
            <person name="Dumas B."/>
            <person name="Fan L."/>
            <person name="Gaulin E."/>
            <person name="Govers F."/>
            <person name="Grenville-Briggs L.J."/>
            <person name="Horner N.R."/>
            <person name="Levin J.Z."/>
            <person name="Mammella M."/>
            <person name="Meijer H.J."/>
            <person name="Morris P."/>
            <person name="Nusbaum C."/>
            <person name="Oome S."/>
            <person name="Phillips A.J."/>
            <person name="van Rooyen D."/>
            <person name="Rzeszutek E."/>
            <person name="Saraiva M."/>
            <person name="Secombes C.J."/>
            <person name="Seidl M.F."/>
            <person name="Snel B."/>
            <person name="Stassen J.H."/>
            <person name="Sykes S."/>
            <person name="Tripathy S."/>
            <person name="van den Berg H."/>
            <person name="Vega-Arreguin J.C."/>
            <person name="Wawra S."/>
            <person name="Young S.K."/>
            <person name="Zeng Q."/>
            <person name="Dieguez-Uribeondo J."/>
            <person name="Russ C."/>
            <person name="Tyler B.M."/>
            <person name="van West P."/>
        </authorList>
    </citation>
    <scope>NUCLEOTIDE SEQUENCE [LARGE SCALE GENOMIC DNA]</scope>
    <source>
        <strain evidence="11 12">CBS 223.65</strain>
    </source>
</reference>
<evidence type="ECO:0000256" key="6">
    <source>
        <dbReference type="SAM" id="MobiDB-lite"/>
    </source>
</evidence>
<protein>
    <recommendedName>
        <fullName evidence="9 10">EGF-like domain-containing protein</fullName>
    </recommendedName>
</protein>
<dbReference type="PROSITE" id="PS00022">
    <property type="entry name" value="EGF_1"/>
    <property type="match status" value="2"/>
</dbReference>
<dbReference type="GO" id="GO:0005576">
    <property type="term" value="C:extracellular region"/>
    <property type="evidence" value="ECO:0007669"/>
    <property type="project" value="UniProtKB-SubCell"/>
</dbReference>
<name>A0A067CM59_SAPPC</name>
<evidence type="ECO:0000256" key="1">
    <source>
        <dbReference type="ARBA" id="ARBA00004613"/>
    </source>
</evidence>
<dbReference type="Gene3D" id="2.10.25.10">
    <property type="entry name" value="Laminin"/>
    <property type="match status" value="2"/>
</dbReference>
<dbReference type="PROSITE" id="PS01186">
    <property type="entry name" value="EGF_2"/>
    <property type="match status" value="2"/>
</dbReference>
<dbReference type="KEGG" id="spar:SPRG_06891"/>
<dbReference type="Proteomes" id="UP000030745">
    <property type="component" value="Unassembled WGS sequence"/>
</dbReference>
<evidence type="ECO:0000313" key="12">
    <source>
        <dbReference type="Proteomes" id="UP000030745"/>
    </source>
</evidence>
<dbReference type="OrthoDB" id="71979at2759"/>
<dbReference type="GO" id="GO:0045840">
    <property type="term" value="P:positive regulation of mitotic nuclear division"/>
    <property type="evidence" value="ECO:0007669"/>
    <property type="project" value="TreeGrafter"/>
</dbReference>
<dbReference type="STRING" id="695850.A0A067CM59"/>
<keyword evidence="7" id="KW-1133">Transmembrane helix</keyword>
<keyword evidence="3" id="KW-0245">EGF-like domain</keyword>
<evidence type="ECO:0000256" key="4">
    <source>
        <dbReference type="ARBA" id="ARBA00022729"/>
    </source>
</evidence>
<comment type="subcellular location">
    <subcellularLocation>
        <location evidence="1">Secreted</location>
    </subcellularLocation>
</comment>
<dbReference type="Pfam" id="PF23106">
    <property type="entry name" value="EGF_Teneurin"/>
    <property type="match status" value="1"/>
</dbReference>
<evidence type="ECO:0000313" key="11">
    <source>
        <dbReference type="EMBL" id="KDO27621.1"/>
    </source>
</evidence>
<dbReference type="InterPro" id="IPR000742">
    <property type="entry name" value="EGF"/>
</dbReference>
<dbReference type="PANTHER" id="PTHR10740">
    <property type="entry name" value="TRANSFORMING GROWTH FACTOR ALPHA"/>
    <property type="match status" value="1"/>
</dbReference>
<dbReference type="SUPFAM" id="SSF57196">
    <property type="entry name" value="EGF/Laminin"/>
    <property type="match status" value="1"/>
</dbReference>
<evidence type="ECO:0000259" key="10">
    <source>
        <dbReference type="PROSITE" id="PS01186"/>
    </source>
</evidence>
<keyword evidence="12" id="KW-1185">Reference proteome</keyword>
<dbReference type="GeneID" id="24129209"/>
<feature type="signal peptide" evidence="8">
    <location>
        <begin position="1"/>
        <end position="18"/>
    </location>
</feature>
<dbReference type="RefSeq" id="XP_012201743.1">
    <property type="nucleotide sequence ID" value="XM_012346353.1"/>
</dbReference>
<evidence type="ECO:0000256" key="2">
    <source>
        <dbReference type="ARBA" id="ARBA00022525"/>
    </source>
</evidence>
<dbReference type="VEuPathDB" id="FungiDB:SPRG_06891"/>
<dbReference type="SMART" id="SM00181">
    <property type="entry name" value="EGF"/>
    <property type="match status" value="2"/>
</dbReference>